<name>A0A9Q0DDD8_9TELE</name>
<evidence type="ECO:0000313" key="3">
    <source>
        <dbReference type="Proteomes" id="UP001148018"/>
    </source>
</evidence>
<proteinExistence type="predicted"/>
<comment type="caution">
    <text evidence="2">The sequence shown here is derived from an EMBL/GenBank/DDBJ whole genome shotgun (WGS) entry which is preliminary data.</text>
</comment>
<gene>
    <name evidence="2" type="ORF">NHX12_012777</name>
</gene>
<keyword evidence="3" id="KW-1185">Reference proteome</keyword>
<dbReference type="AlphaFoldDB" id="A0A9Q0DDD8"/>
<accession>A0A9Q0DDD8</accession>
<dbReference type="EMBL" id="JANIIK010000117">
    <property type="protein sequence ID" value="KAJ3586379.1"/>
    <property type="molecule type" value="Genomic_DNA"/>
</dbReference>
<dbReference type="Proteomes" id="UP001148018">
    <property type="component" value="Unassembled WGS sequence"/>
</dbReference>
<reference evidence="2" key="1">
    <citation type="submission" date="2022-07" db="EMBL/GenBank/DDBJ databases">
        <title>Chromosome-level genome of Muraenolepis orangiensis.</title>
        <authorList>
            <person name="Kim J."/>
        </authorList>
    </citation>
    <scope>NUCLEOTIDE SEQUENCE</scope>
    <source>
        <strain evidence="2">KU_S4_2022</strain>
        <tissue evidence="2">Muscle</tissue>
    </source>
</reference>
<organism evidence="2 3">
    <name type="scientific">Muraenolepis orangiensis</name>
    <name type="common">Patagonian moray cod</name>
    <dbReference type="NCBI Taxonomy" id="630683"/>
    <lineage>
        <taxon>Eukaryota</taxon>
        <taxon>Metazoa</taxon>
        <taxon>Chordata</taxon>
        <taxon>Craniata</taxon>
        <taxon>Vertebrata</taxon>
        <taxon>Euteleostomi</taxon>
        <taxon>Actinopterygii</taxon>
        <taxon>Neopterygii</taxon>
        <taxon>Teleostei</taxon>
        <taxon>Neoteleostei</taxon>
        <taxon>Acanthomorphata</taxon>
        <taxon>Zeiogadaria</taxon>
        <taxon>Gadariae</taxon>
        <taxon>Gadiformes</taxon>
        <taxon>Muraenolepidoidei</taxon>
        <taxon>Muraenolepididae</taxon>
        <taxon>Muraenolepis</taxon>
    </lineage>
</organism>
<protein>
    <submittedName>
        <fullName evidence="2">Uncharacterized protein</fullName>
    </submittedName>
</protein>
<evidence type="ECO:0000313" key="2">
    <source>
        <dbReference type="EMBL" id="KAJ3586379.1"/>
    </source>
</evidence>
<feature type="region of interest" description="Disordered" evidence="1">
    <location>
        <begin position="1"/>
        <end position="22"/>
    </location>
</feature>
<sequence length="91" mass="9480">MSPLWKKQPGGNGSSVSVSSLGRPGRHPSLCAGGLSSCCIDWSGGNTRGMGLGYKRYPGPALGAPLEESCWWDFDGSPGVELLQGALWIGE</sequence>
<evidence type="ECO:0000256" key="1">
    <source>
        <dbReference type="SAM" id="MobiDB-lite"/>
    </source>
</evidence>